<name>A0ABY4F566_9BACI</name>
<evidence type="ECO:0000259" key="2">
    <source>
        <dbReference type="Pfam" id="PF07435"/>
    </source>
</evidence>
<organism evidence="3 4">
    <name type="scientific">Gracilibacillus caseinilyticus</name>
    <dbReference type="NCBI Taxonomy" id="2932256"/>
    <lineage>
        <taxon>Bacteria</taxon>
        <taxon>Bacillati</taxon>
        <taxon>Bacillota</taxon>
        <taxon>Bacilli</taxon>
        <taxon>Bacillales</taxon>
        <taxon>Bacillaceae</taxon>
        <taxon>Gracilibacillus</taxon>
    </lineage>
</organism>
<feature type="transmembrane region" description="Helical" evidence="1">
    <location>
        <begin position="12"/>
        <end position="30"/>
    </location>
</feature>
<dbReference type="CDD" id="cd15787">
    <property type="entry name" value="YycH_N"/>
    <property type="match status" value="1"/>
</dbReference>
<dbReference type="Gene3D" id="3.30.310.160">
    <property type="entry name" value="YycH protein, domain 2"/>
    <property type="match status" value="1"/>
</dbReference>
<accession>A0ABY4F566</accession>
<dbReference type="Proteomes" id="UP000831782">
    <property type="component" value="Chromosome"/>
</dbReference>
<reference evidence="3 4" key="1">
    <citation type="submission" date="2022-04" db="EMBL/GenBank/DDBJ databases">
        <title>Gracilibacillus sp. isolated from saltern.</title>
        <authorList>
            <person name="Won M."/>
            <person name="Lee C.-M."/>
            <person name="Woen H.-Y."/>
            <person name="Kwon S.-W."/>
        </authorList>
    </citation>
    <scope>NUCLEOTIDE SEQUENCE [LARGE SCALE GENOMIC DNA]</scope>
    <source>
        <strain evidence="3 4">SSWR10-1</strain>
    </source>
</reference>
<keyword evidence="4" id="KW-1185">Reference proteome</keyword>
<keyword evidence="1" id="KW-0812">Transmembrane</keyword>
<evidence type="ECO:0000313" key="3">
    <source>
        <dbReference type="EMBL" id="UOQ49601.1"/>
    </source>
</evidence>
<dbReference type="EMBL" id="CP095072">
    <property type="protein sequence ID" value="UOQ49601.1"/>
    <property type="molecule type" value="Genomic_DNA"/>
</dbReference>
<evidence type="ECO:0000256" key="1">
    <source>
        <dbReference type="SAM" id="Phobius"/>
    </source>
</evidence>
<evidence type="ECO:0000313" key="4">
    <source>
        <dbReference type="Proteomes" id="UP000831782"/>
    </source>
</evidence>
<dbReference type="InterPro" id="IPR042274">
    <property type="entry name" value="YycH/YycI_2"/>
</dbReference>
<dbReference type="InterPro" id="IPR009996">
    <property type="entry name" value="YycH"/>
</dbReference>
<sequence length="456" mass="52219">MKINFELIKTVLLFFLIVISFLLTFGIWRYEGEYEASNSPDNAVAAELPEGTDMTTKMLISPSQLVIHEDDSVYGFSEKNQELTTFQDMGQWALYNFRMLSDNENIDNIIADSDRVIEIVFPTSLPTSVIGTIFNTDEAIINDSKFRRIYILIDENQTNWQVLFDNENTDGLDIQASIQNMAEVVDYFEENLQSKDVTSYVELERSTGYSIYIPNQANIIGKKFSYKTISPDSSSFKSIFFDDSSKVVNSRDRDEGQEFYKDDKIEIIVDNQGNSMKYSNYTEVKEEVETDTDNNNDRLIDQSVKYINSHNGWLVDPSLSIGYRLNALNNVSNRIEFRMLYQNYPIFSDQGIASMSLTIKSQTVSQYNRPLLKLTRGYDKAATSLMTGEELKSFLQTSEQYNYDQIQDIQLGYHIEQQGQVFDLIPTWYVQIYGGWEMITGNTVDQGGNANAVGTN</sequence>
<feature type="domain" description="Regulatory protein YycH" evidence="2">
    <location>
        <begin position="6"/>
        <end position="445"/>
    </location>
</feature>
<keyword evidence="1" id="KW-1133">Transmembrane helix</keyword>
<dbReference type="RefSeq" id="WP_244722034.1">
    <property type="nucleotide sequence ID" value="NZ_CP095072.1"/>
</dbReference>
<proteinExistence type="predicted"/>
<keyword evidence="1" id="KW-0472">Membrane</keyword>
<protein>
    <submittedName>
        <fullName evidence="3">Two-component system activity regulator YycH</fullName>
    </submittedName>
</protein>
<gene>
    <name evidence="3" type="primary">yycH</name>
    <name evidence="3" type="ORF">MUN88_05840</name>
</gene>
<dbReference type="Pfam" id="PF07435">
    <property type="entry name" value="YycH"/>
    <property type="match status" value="1"/>
</dbReference>